<keyword evidence="1" id="KW-0472">Membrane</keyword>
<sequence>MGVGGKGRIGVTNGSLPRYSTSSRLRRNKLLGMPVLLASFGWICGFFLITASFYFLLDQQQHQQQPLYNDDGCFPSITIYAAPRPFSSGKLDLIRARQELAVRSWLALSLDVHVVLFGQHPSIVAFAGTLGPRVTVESDIDFTFQGTPFFHSMVARSQASRSDISMIIDSETVLLPDILTTLHHAYKLNRDWFLFSKSLDISHFSFQLVDNGKHWLREDGKKIEFKKLQECLVQKQWQSERFLMAWNTGKLPLHAGILPPFLYGKGLHNEWLVNEVLSSDLRLVFDASEVVSSFYPETLGQWSHKYLPHADSDAERNWEFEGNHHLAALYGTLFLRQNNTPSNLIKLVKCFGQYYFVNQAKKTVYSLQGPNRHASYSLEPVPIQEQETLQLSTRFLHSWKEKKRKTCLEDINSLDKECKYSFMTSYKVSFEVLVPLSVTFSLESLLQMIADKDKSIVLAVAGDSYRDMLMSWVCRLRLLAVHNFIVCALDSEIYHFSVLQGLPVFKDPLAPSNISFNNCHFGTECFQRVTKVKSRIVLQILKLGYNVLMSDVDVYWFDNPLPFLLSFGPASLVAQSDEYNETGPINLPRRLNSGFYFARSDSTTIAAMEMVVRHASSSDLSEQPSFYDVLCGEGGVNRVGDDRCREPSTNLTVFFLDRNFFPNGAYKGLWEKPDVRSACMKLGCLILHNNWISGRKKKLERQVLSGLWDYDPSSRLCLHSWHRTKFMTNF</sequence>
<dbReference type="PANTHER" id="PTHR47483">
    <property type="entry name" value="BETA-ARABINOFURANOSYLTRANSFERASE RAY1"/>
    <property type="match status" value="1"/>
</dbReference>
<dbReference type="InterPro" id="IPR044575">
    <property type="entry name" value="RAY1-like"/>
</dbReference>
<evidence type="ECO:0000256" key="1">
    <source>
        <dbReference type="SAM" id="Phobius"/>
    </source>
</evidence>
<dbReference type="OrthoDB" id="540503at2759"/>
<evidence type="ECO:0000313" key="3">
    <source>
        <dbReference type="Proteomes" id="UP000504607"/>
    </source>
</evidence>
<keyword evidence="1" id="KW-1133">Transmembrane helix</keyword>
<gene>
    <name evidence="4" type="primary">LOC105036137</name>
</gene>
<reference evidence="4" key="1">
    <citation type="submission" date="2025-08" db="UniProtKB">
        <authorList>
            <consortium name="RefSeq"/>
        </authorList>
    </citation>
    <scope>IDENTIFICATION</scope>
</reference>
<dbReference type="PANTHER" id="PTHR47483:SF1">
    <property type="entry name" value="BETA-ARABINOFURANOSYLTRANSFERASE RAY1"/>
    <property type="match status" value="1"/>
</dbReference>
<keyword evidence="1" id="KW-0812">Transmembrane</keyword>
<proteinExistence type="predicted"/>
<dbReference type="Pfam" id="PF03407">
    <property type="entry name" value="Nucleotid_trans"/>
    <property type="match status" value="1"/>
</dbReference>
<keyword evidence="3" id="KW-1185">Reference proteome</keyword>
<dbReference type="KEGG" id="egu:105036137"/>
<feature type="domain" description="Nucleotide-diphospho-sugar transferase" evidence="2">
    <location>
        <begin position="481"/>
        <end position="701"/>
    </location>
</feature>
<protein>
    <submittedName>
        <fullName evidence="4">Beta-arabinofuranosyltransferase RAY1 isoform X1</fullName>
    </submittedName>
</protein>
<evidence type="ECO:0000313" key="4">
    <source>
        <dbReference type="RefSeq" id="XP_019703111.1"/>
    </source>
</evidence>
<name>A0A6J0PF02_ELAGV</name>
<dbReference type="InterPro" id="IPR005069">
    <property type="entry name" value="Nucl-diP-sugar_transferase"/>
</dbReference>
<accession>A0A6J0PF02</accession>
<organism evidence="3 4">
    <name type="scientific">Elaeis guineensis var. tenera</name>
    <name type="common">Oil palm</name>
    <dbReference type="NCBI Taxonomy" id="51953"/>
    <lineage>
        <taxon>Eukaryota</taxon>
        <taxon>Viridiplantae</taxon>
        <taxon>Streptophyta</taxon>
        <taxon>Embryophyta</taxon>
        <taxon>Tracheophyta</taxon>
        <taxon>Spermatophyta</taxon>
        <taxon>Magnoliopsida</taxon>
        <taxon>Liliopsida</taxon>
        <taxon>Arecaceae</taxon>
        <taxon>Arecoideae</taxon>
        <taxon>Cocoseae</taxon>
        <taxon>Elaeidinae</taxon>
        <taxon>Elaeis</taxon>
    </lineage>
</organism>
<dbReference type="Proteomes" id="UP000504607">
    <property type="component" value="Unplaced"/>
</dbReference>
<dbReference type="InParanoid" id="A0A6J0PF02"/>
<dbReference type="GO" id="GO:0016757">
    <property type="term" value="F:glycosyltransferase activity"/>
    <property type="evidence" value="ECO:0007669"/>
    <property type="project" value="InterPro"/>
</dbReference>
<dbReference type="GeneID" id="105036137"/>
<dbReference type="RefSeq" id="XP_019703111.1">
    <property type="nucleotide sequence ID" value="XM_019847552.2"/>
</dbReference>
<feature type="transmembrane region" description="Helical" evidence="1">
    <location>
        <begin position="30"/>
        <end position="57"/>
    </location>
</feature>
<dbReference type="AlphaFoldDB" id="A0A6J0PF02"/>
<evidence type="ECO:0000259" key="2">
    <source>
        <dbReference type="Pfam" id="PF03407"/>
    </source>
</evidence>